<name>A0AAU7FAJ2_9NEIS</name>
<dbReference type="RefSeq" id="WP_348945273.1">
    <property type="nucleotide sequence ID" value="NZ_CP157355.1"/>
</dbReference>
<keyword evidence="2" id="KW-0378">Hydrolase</keyword>
<dbReference type="AlphaFoldDB" id="A0AAU7FAJ2"/>
<dbReference type="Pfam" id="PF13975">
    <property type="entry name" value="gag-asp_proteas"/>
    <property type="match status" value="1"/>
</dbReference>
<dbReference type="EC" id="3.4.23.-" evidence="2"/>
<gene>
    <name evidence="2" type="ORF">ABHF33_01305</name>
</gene>
<sequence>MLKPAMIAISLALSTLPALADDIVLIGTMGNKGVFQINGQKKTLQSGQQSGMFKIISIQAESAIIASNGQQRQLLLGQGYVAQGGNPADGHASSLTLTPDERGHYLVNVGINQSSQAGIIDTGATHLSMSRPTAESMKISYKNGQQGHSQTANGNIGAWLVKLPQIRINNITLYDVTAVVRDSNDSAPILVGMSVLNRFQMRREQELMILSKKAY</sequence>
<dbReference type="SUPFAM" id="SSF50630">
    <property type="entry name" value="Acid proteases"/>
    <property type="match status" value="1"/>
</dbReference>
<evidence type="ECO:0000256" key="1">
    <source>
        <dbReference type="SAM" id="SignalP"/>
    </source>
</evidence>
<dbReference type="NCBIfam" id="TIGR02281">
    <property type="entry name" value="clan_AA_DTGA"/>
    <property type="match status" value="1"/>
</dbReference>
<organism evidence="2">
    <name type="scientific">Chitinibacter mangrovi</name>
    <dbReference type="NCBI Taxonomy" id="3153927"/>
    <lineage>
        <taxon>Bacteria</taxon>
        <taxon>Pseudomonadati</taxon>
        <taxon>Pseudomonadota</taxon>
        <taxon>Betaproteobacteria</taxon>
        <taxon>Neisseriales</taxon>
        <taxon>Chitinibacteraceae</taxon>
        <taxon>Chitinibacter</taxon>
    </lineage>
</organism>
<dbReference type="EMBL" id="CP157355">
    <property type="protein sequence ID" value="XBM00949.1"/>
    <property type="molecule type" value="Genomic_DNA"/>
</dbReference>
<dbReference type="InterPro" id="IPR034122">
    <property type="entry name" value="Retropepsin-like_bacterial"/>
</dbReference>
<dbReference type="CDD" id="cd05483">
    <property type="entry name" value="retropepsin_like_bacteria"/>
    <property type="match status" value="1"/>
</dbReference>
<keyword evidence="2" id="KW-0645">Protease</keyword>
<feature type="chain" id="PRO_5043481741" evidence="1">
    <location>
        <begin position="21"/>
        <end position="215"/>
    </location>
</feature>
<dbReference type="InterPro" id="IPR011969">
    <property type="entry name" value="Clan_AA_Asp_peptidase_C"/>
</dbReference>
<protein>
    <submittedName>
        <fullName evidence="2">Retropepsin-like aspartic protease</fullName>
        <ecNumber evidence="2">3.4.23.-</ecNumber>
    </submittedName>
</protein>
<dbReference type="Gene3D" id="2.40.70.10">
    <property type="entry name" value="Acid Proteases"/>
    <property type="match status" value="1"/>
</dbReference>
<keyword evidence="1" id="KW-0732">Signal</keyword>
<proteinExistence type="predicted"/>
<dbReference type="InterPro" id="IPR021109">
    <property type="entry name" value="Peptidase_aspartic_dom_sf"/>
</dbReference>
<dbReference type="GO" id="GO:0008233">
    <property type="term" value="F:peptidase activity"/>
    <property type="evidence" value="ECO:0007669"/>
    <property type="project" value="UniProtKB-KW"/>
</dbReference>
<feature type="signal peptide" evidence="1">
    <location>
        <begin position="1"/>
        <end position="20"/>
    </location>
</feature>
<dbReference type="GO" id="GO:0006508">
    <property type="term" value="P:proteolysis"/>
    <property type="evidence" value="ECO:0007669"/>
    <property type="project" value="UniProtKB-KW"/>
</dbReference>
<reference evidence="2" key="1">
    <citation type="submission" date="2024-05" db="EMBL/GenBank/DDBJ databases">
        <authorList>
            <person name="Yang L."/>
            <person name="Pan L."/>
        </authorList>
    </citation>
    <scope>NUCLEOTIDE SEQUENCE</scope>
    <source>
        <strain evidence="2">FCG-7</strain>
    </source>
</reference>
<dbReference type="KEGG" id="cmav:ABHF33_01305"/>
<accession>A0AAU7FAJ2</accession>
<evidence type="ECO:0000313" key="2">
    <source>
        <dbReference type="EMBL" id="XBM00949.1"/>
    </source>
</evidence>